<comment type="caution">
    <text evidence="1">The sequence shown here is derived from an EMBL/GenBank/DDBJ whole genome shotgun (WGS) entry which is preliminary data.</text>
</comment>
<sequence>MASGVVSTTFSTSTSTGDSPMATLFIADTPCSDIRLSSCKSPESCVVQILPSALCLDNSHSTWTFGSTLSCMVTSTPLVVPTATFPQNECPLGMTMAKSAVRSGGGWCCPLGFNWASQSCKSSITRGMASQISDACAPKNTIAPTADIAQFDKRTVETTAFHSEIRSLNDISSPTPGTLIISPRDPVETAVTAIFVEAVYLSGQAFPTGALIAPSSYTDGMPPSNSGNASNETMPKHELPDLAKVAIGLVAEWLVQFLSY</sequence>
<gene>
    <name evidence="1" type="ORF">RRF57_008331</name>
</gene>
<dbReference type="AlphaFoldDB" id="A0AAN7Z876"/>
<keyword evidence="2" id="KW-1185">Reference proteome</keyword>
<name>A0AAN7Z876_9PEZI</name>
<dbReference type="EMBL" id="JAWHQM010000025">
    <property type="protein sequence ID" value="KAK5632617.1"/>
    <property type="molecule type" value="Genomic_DNA"/>
</dbReference>
<organism evidence="1 2">
    <name type="scientific">Xylaria bambusicola</name>
    <dbReference type="NCBI Taxonomy" id="326684"/>
    <lineage>
        <taxon>Eukaryota</taxon>
        <taxon>Fungi</taxon>
        <taxon>Dikarya</taxon>
        <taxon>Ascomycota</taxon>
        <taxon>Pezizomycotina</taxon>
        <taxon>Sordariomycetes</taxon>
        <taxon>Xylariomycetidae</taxon>
        <taxon>Xylariales</taxon>
        <taxon>Xylariaceae</taxon>
        <taxon>Xylaria</taxon>
    </lineage>
</organism>
<evidence type="ECO:0000313" key="2">
    <source>
        <dbReference type="Proteomes" id="UP001305414"/>
    </source>
</evidence>
<proteinExistence type="predicted"/>
<evidence type="ECO:0000313" key="1">
    <source>
        <dbReference type="EMBL" id="KAK5632617.1"/>
    </source>
</evidence>
<dbReference type="Proteomes" id="UP001305414">
    <property type="component" value="Unassembled WGS sequence"/>
</dbReference>
<accession>A0AAN7Z876</accession>
<reference evidence="1 2" key="1">
    <citation type="submission" date="2023-10" db="EMBL/GenBank/DDBJ databases">
        <title>Draft genome sequence of Xylaria bambusicola isolate GMP-LS, the root and basal stem rot pathogen of sugarcane in Indonesia.</title>
        <authorList>
            <person name="Selvaraj P."/>
            <person name="Muralishankar V."/>
            <person name="Muruganantham S."/>
            <person name="Sp S."/>
            <person name="Haryani S."/>
            <person name="Lau K.J.X."/>
            <person name="Naqvi N.I."/>
        </authorList>
    </citation>
    <scope>NUCLEOTIDE SEQUENCE [LARGE SCALE GENOMIC DNA]</scope>
    <source>
        <strain evidence="1">GMP-LS</strain>
    </source>
</reference>
<protein>
    <submittedName>
        <fullName evidence="1">Uncharacterized protein</fullName>
    </submittedName>
</protein>